<dbReference type="Proteomes" id="UP000003577">
    <property type="component" value="Unassembled WGS sequence"/>
</dbReference>
<organism evidence="1 2">
    <name type="scientific">[Ruminococcus] torques ATCC 27756</name>
    <dbReference type="NCBI Taxonomy" id="411460"/>
    <lineage>
        <taxon>Bacteria</taxon>
        <taxon>Bacillati</taxon>
        <taxon>Bacillota</taxon>
        <taxon>Clostridia</taxon>
        <taxon>Lachnospirales</taxon>
        <taxon>Lachnospiraceae</taxon>
        <taxon>Mediterraneibacter</taxon>
    </lineage>
</organism>
<protein>
    <submittedName>
        <fullName evidence="1">Uncharacterized protein</fullName>
    </submittedName>
</protein>
<accession>A5KJH1</accession>
<reference evidence="1 2" key="1">
    <citation type="submission" date="2007-03" db="EMBL/GenBank/DDBJ databases">
        <authorList>
            <person name="Fulton L."/>
            <person name="Clifton S."/>
            <person name="Fulton B."/>
            <person name="Xu J."/>
            <person name="Minx P."/>
            <person name="Pepin K.H."/>
            <person name="Johnson M."/>
            <person name="Thiruvilangam P."/>
            <person name="Bhonagiri V."/>
            <person name="Nash W.E."/>
            <person name="Mardis E.R."/>
            <person name="Wilson R.K."/>
        </authorList>
    </citation>
    <scope>NUCLEOTIDE SEQUENCE [LARGE SCALE GENOMIC DNA]</scope>
    <source>
        <strain evidence="1 2">ATCC 27756</strain>
    </source>
</reference>
<gene>
    <name evidence="1" type="ORF">RUMTOR_00369</name>
</gene>
<dbReference type="AlphaFoldDB" id="A5KJH1"/>
<reference evidence="1 2" key="2">
    <citation type="submission" date="2007-04" db="EMBL/GenBank/DDBJ databases">
        <title>Draft genome sequence of Ruminococcus torques (ATCC 27756).</title>
        <authorList>
            <person name="Sudarsanam P."/>
            <person name="Ley R."/>
            <person name="Guruge J."/>
            <person name="Turnbaugh P.J."/>
            <person name="Mahowald M."/>
            <person name="Liep D."/>
            <person name="Gordon J."/>
        </authorList>
    </citation>
    <scope>NUCLEOTIDE SEQUENCE [LARGE SCALE GENOMIC DNA]</scope>
    <source>
        <strain evidence="1 2">ATCC 27756</strain>
    </source>
</reference>
<dbReference type="EMBL" id="AAVP02000001">
    <property type="protein sequence ID" value="EDK25474.1"/>
    <property type="molecule type" value="Genomic_DNA"/>
</dbReference>
<dbReference type="PaxDb" id="411460-RUMTOR_00369"/>
<evidence type="ECO:0000313" key="2">
    <source>
        <dbReference type="Proteomes" id="UP000003577"/>
    </source>
</evidence>
<dbReference type="HOGENOM" id="CLU_2993998_0_0_9"/>
<proteinExistence type="predicted"/>
<sequence length="57" mass="6808">MPFVTSGDCYYVYDKMSEKYKTAQEKICAMRYSRRLQHGKYDKKPADGSFAWDDYYA</sequence>
<comment type="caution">
    <text evidence="1">The sequence shown here is derived from an EMBL/GenBank/DDBJ whole genome shotgun (WGS) entry which is preliminary data.</text>
</comment>
<evidence type="ECO:0000313" key="1">
    <source>
        <dbReference type="EMBL" id="EDK25474.1"/>
    </source>
</evidence>
<name>A5KJH1_9FIRM</name>